<sequence>MRRTLSPSRTFLFSFLRSTVSAQQERVVHAVRLVQRFWRHRRGRATSWWCANARWIRIELRHWGSVMSAPERRVQKEDFSVSLFEGAIPSW</sequence>
<proteinExistence type="predicted"/>
<organism evidence="2">
    <name type="scientific">Ixodes ricinus</name>
    <name type="common">Common tick</name>
    <name type="synonym">Acarus ricinus</name>
    <dbReference type="NCBI Taxonomy" id="34613"/>
    <lineage>
        <taxon>Eukaryota</taxon>
        <taxon>Metazoa</taxon>
        <taxon>Ecdysozoa</taxon>
        <taxon>Arthropoda</taxon>
        <taxon>Chelicerata</taxon>
        <taxon>Arachnida</taxon>
        <taxon>Acari</taxon>
        <taxon>Parasitiformes</taxon>
        <taxon>Ixodida</taxon>
        <taxon>Ixodoidea</taxon>
        <taxon>Ixodidae</taxon>
        <taxon>Ixodinae</taxon>
        <taxon>Ixodes</taxon>
    </lineage>
</organism>
<keyword evidence="1" id="KW-0732">Signal</keyword>
<protein>
    <submittedName>
        <fullName evidence="2">Putative secreted protein</fullName>
    </submittedName>
</protein>
<evidence type="ECO:0000256" key="1">
    <source>
        <dbReference type="SAM" id="SignalP"/>
    </source>
</evidence>
<dbReference type="EMBL" id="GIFC01004388">
    <property type="protein sequence ID" value="MXU86471.1"/>
    <property type="molecule type" value="Transcribed_RNA"/>
</dbReference>
<feature type="chain" id="PRO_5025607065" evidence="1">
    <location>
        <begin position="23"/>
        <end position="91"/>
    </location>
</feature>
<dbReference type="AlphaFoldDB" id="A0A6B0U7U3"/>
<accession>A0A6B0U7U3</accession>
<feature type="signal peptide" evidence="1">
    <location>
        <begin position="1"/>
        <end position="22"/>
    </location>
</feature>
<reference evidence="2" key="1">
    <citation type="submission" date="2019-12" db="EMBL/GenBank/DDBJ databases">
        <title>An insight into the sialome of adult female Ixodes ricinus ticks feeding for 6 days.</title>
        <authorList>
            <person name="Perner J."/>
            <person name="Ribeiro J.M.C."/>
        </authorList>
    </citation>
    <scope>NUCLEOTIDE SEQUENCE</scope>
    <source>
        <strain evidence="2">Semi-engorged</strain>
        <tissue evidence="2">Salivary glands</tissue>
    </source>
</reference>
<evidence type="ECO:0000313" key="2">
    <source>
        <dbReference type="EMBL" id="MXU86471.1"/>
    </source>
</evidence>
<name>A0A6B0U7U3_IXORI</name>